<dbReference type="GO" id="GO:0046983">
    <property type="term" value="F:protein dimerization activity"/>
    <property type="evidence" value="ECO:0007669"/>
    <property type="project" value="InterPro"/>
</dbReference>
<name>K2R5F6_MACPH</name>
<sequence>MQNISDAKSTIAYHGGTSQTSELTTTPENLTEMGRNLGLEPSLKRRRNANTPQYWKDFNLDTQRLPGYILALDGKRGLFSWVYNHGVRVQHTRSGRFKFLCGSCYEDGKIYLCTADKSTTSAAAHLETQHKMGKDGPIRSTNQGRSITDLLRQPQAGNLLTRVDPREFRRAYMRWIILDNITFRGATSENFYNMFKTAAPIISRFIPRSHNTIPAWLDLEYSHALAAMLTTLRAAVSVIHVSFDVWTSDSNKAYLGVIAHFLDASCTRRNVLLALPRVRGHHDSARIAGLLLQTLQRYGLTDNDCTRLGYFIADNHIVNDSALERLSQSLPAINVKVRRIRCANHICNLGATAAIYGVDKDAVNDVIQALDNEAEEPYTRRRRSATITSSTLSTEPELRVERLQQTLASKVITEVQKLQAWRRIGPMGKLHNIIAAIRSSSLQSDVFDDIQRAVATHGEAVFKPASDGGVRWNSTYDMAQVACEKLRLAIDMYCLEASRVARNNAAYNVIEDRLSDEDWDEIMELKDVLKPFKEATKRLEGAGDEGSYGSLWESLLCLETIMTCLEDKKQQLSVQPNTHLKACVNMAWKKVNTYYKRSDETPAYRVAVALHPCLRFAWFKKHWREFTAWQDNAQAVTKELYESYKRRYANSQPLAPHPSPRRFSPARDVSAIDEACLNLVPDEPSVADEYDRFFSEPPERDVGQYLHNPLRWWRERATVYPTMSRMAFDLLSCPPTSCDVERAFSAAGECFDGLRSRLRDEVGEEQMIMASWLRAGLINIQGFGGNDNGSNDVRQDGGVAI</sequence>
<evidence type="ECO:0000256" key="5">
    <source>
        <dbReference type="ARBA" id="ARBA00023242"/>
    </source>
</evidence>
<evidence type="ECO:0000256" key="6">
    <source>
        <dbReference type="SAM" id="MobiDB-lite"/>
    </source>
</evidence>
<feature type="region of interest" description="Disordered" evidence="6">
    <location>
        <begin position="1"/>
        <end position="45"/>
    </location>
</feature>
<dbReference type="HOGENOM" id="CLU_009123_10_0_1"/>
<comment type="subcellular location">
    <subcellularLocation>
        <location evidence="1">Nucleus</location>
    </subcellularLocation>
</comment>
<protein>
    <submittedName>
        <fullName evidence="8">HAT domain-containing protein</fullName>
    </submittedName>
</protein>
<dbReference type="Proteomes" id="UP000007129">
    <property type="component" value="Unassembled WGS sequence"/>
</dbReference>
<dbReference type="PANTHER" id="PTHR46481">
    <property type="entry name" value="ZINC FINGER BED DOMAIN-CONTAINING PROTEIN 4"/>
    <property type="match status" value="1"/>
</dbReference>
<proteinExistence type="predicted"/>
<dbReference type="InterPro" id="IPR052035">
    <property type="entry name" value="ZnF_BED_domain_contain"/>
</dbReference>
<dbReference type="eggNOG" id="KOG1121">
    <property type="taxonomic scope" value="Eukaryota"/>
</dbReference>
<keyword evidence="3" id="KW-0863">Zinc-finger</keyword>
<keyword evidence="5" id="KW-0539">Nucleus</keyword>
<dbReference type="GO" id="GO:0005634">
    <property type="term" value="C:nucleus"/>
    <property type="evidence" value="ECO:0007669"/>
    <property type="project" value="UniProtKB-SubCell"/>
</dbReference>
<organism evidence="8 9">
    <name type="scientific">Macrophomina phaseolina (strain MS6)</name>
    <name type="common">Charcoal rot fungus</name>
    <dbReference type="NCBI Taxonomy" id="1126212"/>
    <lineage>
        <taxon>Eukaryota</taxon>
        <taxon>Fungi</taxon>
        <taxon>Dikarya</taxon>
        <taxon>Ascomycota</taxon>
        <taxon>Pezizomycotina</taxon>
        <taxon>Dothideomycetes</taxon>
        <taxon>Dothideomycetes incertae sedis</taxon>
        <taxon>Botryosphaeriales</taxon>
        <taxon>Botryosphaeriaceae</taxon>
        <taxon>Macrophomina</taxon>
    </lineage>
</organism>
<evidence type="ECO:0000256" key="2">
    <source>
        <dbReference type="ARBA" id="ARBA00022723"/>
    </source>
</evidence>
<dbReference type="VEuPathDB" id="FungiDB:MPH_13555"/>
<comment type="caution">
    <text evidence="8">The sequence shown here is derived from an EMBL/GenBank/DDBJ whole genome shotgun (WGS) entry which is preliminary data.</text>
</comment>
<evidence type="ECO:0000259" key="7">
    <source>
        <dbReference type="Pfam" id="PF05699"/>
    </source>
</evidence>
<dbReference type="GO" id="GO:0008270">
    <property type="term" value="F:zinc ion binding"/>
    <property type="evidence" value="ECO:0007669"/>
    <property type="project" value="UniProtKB-KW"/>
</dbReference>
<evidence type="ECO:0000313" key="8">
    <source>
        <dbReference type="EMBL" id="EKG09413.1"/>
    </source>
</evidence>
<dbReference type="InterPro" id="IPR008906">
    <property type="entry name" value="HATC_C_dom"/>
</dbReference>
<dbReference type="AlphaFoldDB" id="K2R5F6"/>
<dbReference type="EMBL" id="AHHD01000686">
    <property type="protein sequence ID" value="EKG09413.1"/>
    <property type="molecule type" value="Genomic_DNA"/>
</dbReference>
<accession>K2R5F6</accession>
<keyword evidence="4" id="KW-0862">Zinc</keyword>
<evidence type="ECO:0000256" key="1">
    <source>
        <dbReference type="ARBA" id="ARBA00004123"/>
    </source>
</evidence>
<dbReference type="InParanoid" id="K2R5F6"/>
<reference evidence="8 9" key="1">
    <citation type="journal article" date="2012" name="BMC Genomics">
        <title>Tools to kill: Genome of one of the most destructive plant pathogenic fungi Macrophomina phaseolina.</title>
        <authorList>
            <person name="Islam M.S."/>
            <person name="Haque M.S."/>
            <person name="Islam M.M."/>
            <person name="Emdad E.M."/>
            <person name="Halim A."/>
            <person name="Hossen Q.M.M."/>
            <person name="Hossain M.Z."/>
            <person name="Ahmed B."/>
            <person name="Rahim S."/>
            <person name="Rahman M.S."/>
            <person name="Alam M.M."/>
            <person name="Hou S."/>
            <person name="Wan X."/>
            <person name="Saito J.A."/>
            <person name="Alam M."/>
        </authorList>
    </citation>
    <scope>NUCLEOTIDE SEQUENCE [LARGE SCALE GENOMIC DNA]</scope>
    <source>
        <strain evidence="8 9">MS6</strain>
    </source>
</reference>
<evidence type="ECO:0000256" key="3">
    <source>
        <dbReference type="ARBA" id="ARBA00022771"/>
    </source>
</evidence>
<feature type="compositionally biased region" description="Polar residues" evidence="6">
    <location>
        <begin position="16"/>
        <end position="29"/>
    </location>
</feature>
<evidence type="ECO:0000313" key="9">
    <source>
        <dbReference type="Proteomes" id="UP000007129"/>
    </source>
</evidence>
<gene>
    <name evidence="8" type="ORF">MPH_13555</name>
</gene>
<dbReference type="InterPro" id="IPR012337">
    <property type="entry name" value="RNaseH-like_sf"/>
</dbReference>
<keyword evidence="2" id="KW-0479">Metal-binding</keyword>
<dbReference type="PANTHER" id="PTHR46481:SF10">
    <property type="entry name" value="ZINC FINGER BED DOMAIN-CONTAINING PROTEIN 39"/>
    <property type="match status" value="1"/>
</dbReference>
<dbReference type="Pfam" id="PF05699">
    <property type="entry name" value="Dimer_Tnp_hAT"/>
    <property type="match status" value="1"/>
</dbReference>
<dbReference type="OrthoDB" id="3944016at2759"/>
<feature type="domain" description="HAT C-terminal dimerisation" evidence="7">
    <location>
        <begin position="689"/>
        <end position="773"/>
    </location>
</feature>
<dbReference type="SUPFAM" id="SSF53098">
    <property type="entry name" value="Ribonuclease H-like"/>
    <property type="match status" value="1"/>
</dbReference>
<evidence type="ECO:0000256" key="4">
    <source>
        <dbReference type="ARBA" id="ARBA00022833"/>
    </source>
</evidence>